<accession>A0A154PLX1</accession>
<gene>
    <name evidence="2" type="ORF">WN55_04278</name>
</gene>
<reference evidence="2 3" key="1">
    <citation type="submission" date="2015-07" db="EMBL/GenBank/DDBJ databases">
        <title>The genome of Dufourea novaeangliae.</title>
        <authorList>
            <person name="Pan H."/>
            <person name="Kapheim K."/>
        </authorList>
    </citation>
    <scope>NUCLEOTIDE SEQUENCE [LARGE SCALE GENOMIC DNA]</scope>
    <source>
        <strain evidence="2">0120121106</strain>
        <tissue evidence="2">Whole body</tissue>
    </source>
</reference>
<feature type="non-terminal residue" evidence="2">
    <location>
        <position position="1"/>
    </location>
</feature>
<dbReference type="EMBL" id="KQ434973">
    <property type="protein sequence ID" value="KZC12757.1"/>
    <property type="molecule type" value="Genomic_DNA"/>
</dbReference>
<dbReference type="STRING" id="178035.A0A154PLX1"/>
<keyword evidence="3" id="KW-1185">Reference proteome</keyword>
<proteinExistence type="predicted"/>
<name>A0A154PLX1_DUFNO</name>
<evidence type="ECO:0000313" key="2">
    <source>
        <dbReference type="EMBL" id="KZC12757.1"/>
    </source>
</evidence>
<evidence type="ECO:0000313" key="3">
    <source>
        <dbReference type="Proteomes" id="UP000076502"/>
    </source>
</evidence>
<dbReference type="AlphaFoldDB" id="A0A154PLX1"/>
<protein>
    <submittedName>
        <fullName evidence="2">Uncharacterized protein</fullName>
    </submittedName>
</protein>
<organism evidence="2 3">
    <name type="scientific">Dufourea novaeangliae</name>
    <name type="common">Sweat bee</name>
    <dbReference type="NCBI Taxonomy" id="178035"/>
    <lineage>
        <taxon>Eukaryota</taxon>
        <taxon>Metazoa</taxon>
        <taxon>Ecdysozoa</taxon>
        <taxon>Arthropoda</taxon>
        <taxon>Hexapoda</taxon>
        <taxon>Insecta</taxon>
        <taxon>Pterygota</taxon>
        <taxon>Neoptera</taxon>
        <taxon>Endopterygota</taxon>
        <taxon>Hymenoptera</taxon>
        <taxon>Apocrita</taxon>
        <taxon>Aculeata</taxon>
        <taxon>Apoidea</taxon>
        <taxon>Anthophila</taxon>
        <taxon>Halictidae</taxon>
        <taxon>Rophitinae</taxon>
        <taxon>Dufourea</taxon>
    </lineage>
</organism>
<sequence>IMKLSRQHLPNRINSKNGQLKCPPRQSDLTAPDFFLWGYLKEKINIREEIALTHATLEKVMENSMKRFYSCFQHHDAHLTDLIFHI</sequence>
<feature type="region of interest" description="Disordered" evidence="1">
    <location>
        <begin position="1"/>
        <end position="22"/>
    </location>
</feature>
<dbReference type="Proteomes" id="UP000076502">
    <property type="component" value="Unassembled WGS sequence"/>
</dbReference>
<evidence type="ECO:0000256" key="1">
    <source>
        <dbReference type="SAM" id="MobiDB-lite"/>
    </source>
</evidence>